<reference evidence="8 9" key="1">
    <citation type="submission" date="2024-09" db="EMBL/GenBank/DDBJ databases">
        <title>Chromosome-scale assembly of Riccia sorocarpa.</title>
        <authorList>
            <person name="Paukszto L."/>
        </authorList>
    </citation>
    <scope>NUCLEOTIDE SEQUENCE [LARGE SCALE GENOMIC DNA]</scope>
    <source>
        <strain evidence="8">LP-2024</strain>
        <tissue evidence="8">Aerial parts of the thallus</tissue>
    </source>
</reference>
<dbReference type="GO" id="GO:0016702">
    <property type="term" value="F:oxidoreductase activity, acting on single donors with incorporation of molecular oxygen, incorporation of two atoms of oxygen"/>
    <property type="evidence" value="ECO:0007669"/>
    <property type="project" value="UniProtKB-ARBA"/>
</dbReference>
<evidence type="ECO:0000256" key="5">
    <source>
        <dbReference type="ARBA" id="ARBA00022964"/>
    </source>
</evidence>
<dbReference type="PANTHER" id="PTHR30096">
    <property type="entry name" value="4,5-DOPA DIOXYGENASE EXTRADIOL-LIKE PROTEIN"/>
    <property type="match status" value="1"/>
</dbReference>
<evidence type="ECO:0000256" key="1">
    <source>
        <dbReference type="ARBA" id="ARBA00001947"/>
    </source>
</evidence>
<dbReference type="AlphaFoldDB" id="A0ABD3GXL7"/>
<proteinExistence type="inferred from homology"/>
<dbReference type="PIRSF" id="PIRSF006157">
    <property type="entry name" value="Doxgns_DODA"/>
    <property type="match status" value="1"/>
</dbReference>
<keyword evidence="4" id="KW-0862">Zinc</keyword>
<dbReference type="EMBL" id="JBJQOH010000006">
    <property type="protein sequence ID" value="KAL3683142.1"/>
    <property type="molecule type" value="Genomic_DNA"/>
</dbReference>
<dbReference type="Pfam" id="PF02900">
    <property type="entry name" value="LigB"/>
    <property type="match status" value="1"/>
</dbReference>
<protein>
    <recommendedName>
        <fullName evidence="7">Extradiol ring-cleavage dioxygenase class III enzyme subunit B domain-containing protein</fullName>
    </recommendedName>
</protein>
<organism evidence="8 9">
    <name type="scientific">Riccia sorocarpa</name>
    <dbReference type="NCBI Taxonomy" id="122646"/>
    <lineage>
        <taxon>Eukaryota</taxon>
        <taxon>Viridiplantae</taxon>
        <taxon>Streptophyta</taxon>
        <taxon>Embryophyta</taxon>
        <taxon>Marchantiophyta</taxon>
        <taxon>Marchantiopsida</taxon>
        <taxon>Marchantiidae</taxon>
        <taxon>Marchantiales</taxon>
        <taxon>Ricciaceae</taxon>
        <taxon>Riccia</taxon>
    </lineage>
</organism>
<sequence>MLLCPEITGELESRNWFKTLGGQIGHPKAILAVSAHWDMSVPHVSSMAKQDTIYDFGGFPRRLYSIKYDCPGSPAIAQRVVDLLTAAGIEGARMDSRRGLDHGSWVPLLLMYPEKDIPVLQLSITNRRDGAYHYAMGQALAPLKEEGVVIMGLGNTTHNLREMYPSHTGPPVGWALTFTNWVKDALTSKRYDDVVHYLEKAPYARKAHPTPDHFLPLIVALGAAGKNCNTEIIHDSWEVGTISMASFAFHTATS</sequence>
<evidence type="ECO:0000313" key="8">
    <source>
        <dbReference type="EMBL" id="KAL3683142.1"/>
    </source>
</evidence>
<keyword evidence="9" id="KW-1185">Reference proteome</keyword>
<keyword evidence="3" id="KW-0479">Metal-binding</keyword>
<evidence type="ECO:0000256" key="3">
    <source>
        <dbReference type="ARBA" id="ARBA00022723"/>
    </source>
</evidence>
<dbReference type="SUPFAM" id="SSF53213">
    <property type="entry name" value="LigB-like"/>
    <property type="match status" value="1"/>
</dbReference>
<dbReference type="Gene3D" id="3.40.830.10">
    <property type="entry name" value="LigB-like"/>
    <property type="match status" value="1"/>
</dbReference>
<evidence type="ECO:0000256" key="2">
    <source>
        <dbReference type="ARBA" id="ARBA00007581"/>
    </source>
</evidence>
<comment type="similarity">
    <text evidence="2">Belongs to the DODA-type extradiol aromatic ring-opening dioxygenase family.</text>
</comment>
<comment type="cofactor">
    <cofactor evidence="1">
        <name>Zn(2+)</name>
        <dbReference type="ChEBI" id="CHEBI:29105"/>
    </cofactor>
</comment>
<evidence type="ECO:0000256" key="4">
    <source>
        <dbReference type="ARBA" id="ARBA00022833"/>
    </source>
</evidence>
<evidence type="ECO:0000313" key="9">
    <source>
        <dbReference type="Proteomes" id="UP001633002"/>
    </source>
</evidence>
<dbReference type="InterPro" id="IPR004183">
    <property type="entry name" value="Xdiol_dOase_suB"/>
</dbReference>
<feature type="domain" description="Extradiol ring-cleavage dioxygenase class III enzyme subunit B" evidence="7">
    <location>
        <begin position="26"/>
        <end position="249"/>
    </location>
</feature>
<dbReference type="PANTHER" id="PTHR30096:SF0">
    <property type="entry name" value="4,5-DOPA DIOXYGENASE EXTRADIOL-LIKE PROTEIN"/>
    <property type="match status" value="1"/>
</dbReference>
<comment type="caution">
    <text evidence="8">The sequence shown here is derived from an EMBL/GenBank/DDBJ whole genome shotgun (WGS) entry which is preliminary data.</text>
</comment>
<gene>
    <name evidence="8" type="ORF">R1sor_001164</name>
</gene>
<accession>A0ABD3GXL7</accession>
<keyword evidence="5" id="KW-0223">Dioxygenase</keyword>
<dbReference type="InterPro" id="IPR014436">
    <property type="entry name" value="Extradiol_dOase_DODA"/>
</dbReference>
<dbReference type="CDD" id="cd07363">
    <property type="entry name" value="45_DOPA_Dioxygenase"/>
    <property type="match status" value="1"/>
</dbReference>
<name>A0ABD3GXL7_9MARC</name>
<evidence type="ECO:0000259" key="7">
    <source>
        <dbReference type="Pfam" id="PF02900"/>
    </source>
</evidence>
<dbReference type="GO" id="GO:0046872">
    <property type="term" value="F:metal ion binding"/>
    <property type="evidence" value="ECO:0007669"/>
    <property type="project" value="UniProtKB-KW"/>
</dbReference>
<keyword evidence="6" id="KW-0560">Oxidoreductase</keyword>
<dbReference type="Proteomes" id="UP001633002">
    <property type="component" value="Unassembled WGS sequence"/>
</dbReference>
<evidence type="ECO:0000256" key="6">
    <source>
        <dbReference type="ARBA" id="ARBA00023002"/>
    </source>
</evidence>